<name>A0A7H1AZ19_9GAMM</name>
<dbReference type="Proteomes" id="UP000516346">
    <property type="component" value="Chromosome"/>
</dbReference>
<dbReference type="NCBIfam" id="NF003817">
    <property type="entry name" value="PRK05408.1"/>
    <property type="match status" value="1"/>
</dbReference>
<dbReference type="PANTHER" id="PTHR36965:SF1">
    <property type="entry name" value="FE(2+)-TRAFFICKING PROTEIN-RELATED"/>
    <property type="match status" value="1"/>
</dbReference>
<sequence>MRRIIFCTFLKKKTEGQDIQIYPGELGKKIYNHISKQAWKKWLSQQTILINEKKLNTFNLQDRMILEKHMKLFLFKE</sequence>
<dbReference type="PIRSF" id="PIRSF029827">
    <property type="entry name" value="Fe_traffic_YggX"/>
    <property type="match status" value="1"/>
</dbReference>
<evidence type="ECO:0000256" key="2">
    <source>
        <dbReference type="HAMAP-Rule" id="MF_00686"/>
    </source>
</evidence>
<comment type="function">
    <text evidence="2">Could be a mediator in iron transactions between iron acquisition and iron-requiring processes, such as synthesis and/or repair of Fe-S clusters in biosynthetic enzymes.</text>
</comment>
<dbReference type="Gene3D" id="1.10.3880.10">
    <property type="entry name" value="Fe(II) trafficking protein YggX"/>
    <property type="match status" value="1"/>
</dbReference>
<gene>
    <name evidence="3" type="ORF">ICW73_01915</name>
</gene>
<dbReference type="GO" id="GO:0005829">
    <property type="term" value="C:cytosol"/>
    <property type="evidence" value="ECO:0007669"/>
    <property type="project" value="TreeGrafter"/>
</dbReference>
<keyword evidence="1 2" id="KW-0408">Iron</keyword>
<protein>
    <recommendedName>
        <fullName evidence="2">Probable Fe(2+)-trafficking protein</fullName>
    </recommendedName>
</protein>
<comment type="similarity">
    <text evidence="2">Belongs to the Fe(2+)-trafficking protein family.</text>
</comment>
<dbReference type="Pfam" id="PF04362">
    <property type="entry name" value="Iron_traffic"/>
    <property type="match status" value="1"/>
</dbReference>
<dbReference type="PANTHER" id="PTHR36965">
    <property type="entry name" value="FE(2+)-TRAFFICKING PROTEIN-RELATED"/>
    <property type="match status" value="1"/>
</dbReference>
<dbReference type="InterPro" id="IPR036766">
    <property type="entry name" value="Fe_traffick_prot_YggX_sf"/>
</dbReference>
<accession>A0A7H1AZ19</accession>
<reference evidence="3 4" key="1">
    <citation type="submission" date="2020-09" db="EMBL/GenBank/DDBJ databases">
        <title>Genome sequence of the banana aphid, Pentalonia nigronervosa Coquerel (Hemiptera: Aphididae) and its symbionts.</title>
        <authorList>
            <person name="Mathers T.C."/>
            <person name="Mugford S.T."/>
            <person name="Hogenhout S.A."/>
            <person name="Tripathi L."/>
        </authorList>
    </citation>
    <scope>NUCLEOTIDE SEQUENCE [LARGE SCALE GENOMIC DNA]</scope>
    <source>
        <strain evidence="3">Ba4</strain>
    </source>
</reference>
<dbReference type="GO" id="GO:0034599">
    <property type="term" value="P:cellular response to oxidative stress"/>
    <property type="evidence" value="ECO:0007669"/>
    <property type="project" value="TreeGrafter"/>
</dbReference>
<dbReference type="InterPro" id="IPR007457">
    <property type="entry name" value="Fe_traffick_prot_YggX"/>
</dbReference>
<evidence type="ECO:0000256" key="1">
    <source>
        <dbReference type="ARBA" id="ARBA00023004"/>
    </source>
</evidence>
<dbReference type="GO" id="GO:0005506">
    <property type="term" value="F:iron ion binding"/>
    <property type="evidence" value="ECO:0007669"/>
    <property type="project" value="UniProtKB-UniRule"/>
</dbReference>
<evidence type="ECO:0000313" key="4">
    <source>
        <dbReference type="Proteomes" id="UP000516346"/>
    </source>
</evidence>
<dbReference type="HAMAP" id="MF_00686">
    <property type="entry name" value="Fe_traffic_YggX"/>
    <property type="match status" value="1"/>
</dbReference>
<evidence type="ECO:0000313" key="3">
    <source>
        <dbReference type="EMBL" id="QNS01724.1"/>
    </source>
</evidence>
<organism evidence="3 4">
    <name type="scientific">Buchnera aphidicola</name>
    <name type="common">Pentalonia nigronervosa</name>
    <dbReference type="NCBI Taxonomy" id="1309793"/>
    <lineage>
        <taxon>Bacteria</taxon>
        <taxon>Pseudomonadati</taxon>
        <taxon>Pseudomonadota</taxon>
        <taxon>Gammaproteobacteria</taxon>
        <taxon>Enterobacterales</taxon>
        <taxon>Erwiniaceae</taxon>
        <taxon>Buchnera</taxon>
    </lineage>
</organism>
<dbReference type="AlphaFoldDB" id="A0A7H1AZ19"/>
<dbReference type="SUPFAM" id="SSF111148">
    <property type="entry name" value="YggX-like"/>
    <property type="match status" value="1"/>
</dbReference>
<comment type="subunit">
    <text evidence="2">Monomer.</text>
</comment>
<proteinExistence type="inferred from homology"/>
<dbReference type="EMBL" id="CP061275">
    <property type="protein sequence ID" value="QNS01724.1"/>
    <property type="molecule type" value="Genomic_DNA"/>
</dbReference>